<name>A0A5Q4ZKA1_9BURK</name>
<dbReference type="Proteomes" id="UP000325811">
    <property type="component" value="Chromosome II"/>
</dbReference>
<keyword evidence="2" id="KW-1185">Reference proteome</keyword>
<evidence type="ECO:0000313" key="1">
    <source>
        <dbReference type="EMBL" id="VVD34005.1"/>
    </source>
</evidence>
<evidence type="ECO:0000313" key="2">
    <source>
        <dbReference type="Proteomes" id="UP000325811"/>
    </source>
</evidence>
<dbReference type="EMBL" id="LR699554">
    <property type="protein sequence ID" value="VVD34005.1"/>
    <property type="molecule type" value="Genomic_DNA"/>
</dbReference>
<accession>A0A5Q4ZKA1</accession>
<gene>
    <name evidence="1" type="ORF">PDMSB3_2721</name>
</gene>
<dbReference type="KEGG" id="pdio:PDMSB3_2721.1"/>
<reference evidence="1 2" key="1">
    <citation type="submission" date="2019-08" db="EMBL/GenBank/DDBJ databases">
        <authorList>
            <person name="Herpell B J."/>
        </authorList>
    </citation>
    <scope>NUCLEOTIDE SEQUENCE [LARGE SCALE GENOMIC DNA]</scope>
    <source>
        <strain evidence="2">Msb3</strain>
    </source>
</reference>
<proteinExistence type="predicted"/>
<organism evidence="1 2">
    <name type="scientific">Paraburkholderia dioscoreae</name>
    <dbReference type="NCBI Taxonomy" id="2604047"/>
    <lineage>
        <taxon>Bacteria</taxon>
        <taxon>Pseudomonadati</taxon>
        <taxon>Pseudomonadota</taxon>
        <taxon>Betaproteobacteria</taxon>
        <taxon>Burkholderiales</taxon>
        <taxon>Burkholderiaceae</taxon>
        <taxon>Paraburkholderia</taxon>
    </lineage>
</organism>
<dbReference type="AlphaFoldDB" id="A0A5Q4ZKA1"/>
<protein>
    <submittedName>
        <fullName evidence="1">Uncharacterized protein</fullName>
    </submittedName>
</protein>
<sequence length="59" mass="6952">MDTTRTVSDRYMEIGGSRENAFKQGLFVSRSGTDCNVVVWKPHHDRTYEGRFRCGKRRR</sequence>